<dbReference type="RefSeq" id="WP_178301594.1">
    <property type="nucleotide sequence ID" value="NZ_BAABXL010000001.1"/>
</dbReference>
<comment type="caution">
    <text evidence="3">The sequence shown here is derived from an EMBL/GenBank/DDBJ whole genome shotgun (WGS) entry which is preliminary data.</text>
</comment>
<dbReference type="InterPro" id="IPR013096">
    <property type="entry name" value="Cupin_2"/>
</dbReference>
<dbReference type="InterPro" id="IPR001387">
    <property type="entry name" value="Cro/C1-type_HTH"/>
</dbReference>
<reference evidence="3 4" key="1">
    <citation type="submission" date="2024-04" db="EMBL/GenBank/DDBJ databases">
        <title>Defined microbial consortia suppress multidrug-resistant proinflammatory Enterobacteriaceae via ecological control.</title>
        <authorList>
            <person name="Furuichi M."/>
            <person name="Kawaguchi T."/>
            <person name="Pust M."/>
            <person name="Yasuma K."/>
            <person name="Plichta D."/>
            <person name="Hasegawa N."/>
            <person name="Ohya T."/>
            <person name="Bhattarai S."/>
            <person name="Sasajima S."/>
            <person name="Aoto Y."/>
            <person name="Tuganbaev T."/>
            <person name="Yaginuma M."/>
            <person name="Ueda M."/>
            <person name="Okahashi N."/>
            <person name="Amafuji K."/>
            <person name="Kiridooshi Y."/>
            <person name="Sugita K."/>
            <person name="Strazar M."/>
            <person name="Skelly A."/>
            <person name="Suda W."/>
            <person name="Hattori M."/>
            <person name="Nakamoto N."/>
            <person name="Caballero S."/>
            <person name="Norman J."/>
            <person name="Olle B."/>
            <person name="Tanoue T."/>
            <person name="Arita M."/>
            <person name="Bucci V."/>
            <person name="Atarashi K."/>
            <person name="Xavier R."/>
            <person name="Honda K."/>
        </authorList>
    </citation>
    <scope>NUCLEOTIDE SEQUENCE [LARGE SCALE GENOMIC DNA]</scope>
    <source>
        <strain evidence="4">f13</strain>
    </source>
</reference>
<dbReference type="Gene3D" id="1.10.260.40">
    <property type="entry name" value="lambda repressor-like DNA-binding domains"/>
    <property type="match status" value="1"/>
</dbReference>
<gene>
    <name evidence="3" type="ORF">F130042H8_28840</name>
</gene>
<dbReference type="InterPro" id="IPR011051">
    <property type="entry name" value="RmlC_Cupin_sf"/>
</dbReference>
<sequence length="189" mass="21505">MLKIREYRKQKQLTIKELAALTDMSISYISQIERGEIDPSLSALRKIAGVFQIPLYLLLDDMERSDNLTIKKEQQPLRFSEDQKVSYRFLTPLPSPRYSPEALLIEFTLAPHSQDVPEPVRHHSEELIYVTEGDLTIQIGDSHIELAAGDTTVIQKDFPHICKNLTDRSVTGIAVFSPPVWGRMDLTQG</sequence>
<dbReference type="PROSITE" id="PS50943">
    <property type="entry name" value="HTH_CROC1"/>
    <property type="match status" value="1"/>
</dbReference>
<dbReference type="InterPro" id="IPR010982">
    <property type="entry name" value="Lambda_DNA-bd_dom_sf"/>
</dbReference>
<dbReference type="CDD" id="cd02209">
    <property type="entry name" value="cupin_XRE_C"/>
    <property type="match status" value="1"/>
</dbReference>
<evidence type="ECO:0000313" key="3">
    <source>
        <dbReference type="EMBL" id="GAA6269824.1"/>
    </source>
</evidence>
<evidence type="ECO:0000313" key="4">
    <source>
        <dbReference type="Proteomes" id="UP001600894"/>
    </source>
</evidence>
<keyword evidence="1" id="KW-0238">DNA-binding</keyword>
<dbReference type="InterPro" id="IPR050807">
    <property type="entry name" value="TransReg_Diox_bact_type"/>
</dbReference>
<dbReference type="EMBL" id="BAABXL010000001">
    <property type="protein sequence ID" value="GAA6269824.1"/>
    <property type="molecule type" value="Genomic_DNA"/>
</dbReference>
<dbReference type="PANTHER" id="PTHR46797:SF1">
    <property type="entry name" value="METHYLPHOSPHONATE SYNTHASE"/>
    <property type="match status" value="1"/>
</dbReference>
<evidence type="ECO:0000256" key="1">
    <source>
        <dbReference type="ARBA" id="ARBA00023125"/>
    </source>
</evidence>
<dbReference type="SUPFAM" id="SSF47413">
    <property type="entry name" value="lambda repressor-like DNA-binding domains"/>
    <property type="match status" value="1"/>
</dbReference>
<dbReference type="CDD" id="cd00093">
    <property type="entry name" value="HTH_XRE"/>
    <property type="match status" value="1"/>
</dbReference>
<protein>
    <submittedName>
        <fullName evidence="3">XRE family transcriptional regulator</fullName>
    </submittedName>
</protein>
<evidence type="ECO:0000259" key="2">
    <source>
        <dbReference type="PROSITE" id="PS50943"/>
    </source>
</evidence>
<name>A0ABQ0B0M4_9FIRM</name>
<dbReference type="Proteomes" id="UP001600894">
    <property type="component" value="Unassembled WGS sequence"/>
</dbReference>
<dbReference type="Pfam" id="PF07883">
    <property type="entry name" value="Cupin_2"/>
    <property type="match status" value="1"/>
</dbReference>
<dbReference type="InterPro" id="IPR014710">
    <property type="entry name" value="RmlC-like_jellyroll"/>
</dbReference>
<dbReference type="Pfam" id="PF01381">
    <property type="entry name" value="HTH_3"/>
    <property type="match status" value="1"/>
</dbReference>
<proteinExistence type="predicted"/>
<feature type="domain" description="HTH cro/C1-type" evidence="2">
    <location>
        <begin position="4"/>
        <end position="58"/>
    </location>
</feature>
<accession>A0ABQ0B0M4</accession>
<dbReference type="SUPFAM" id="SSF51182">
    <property type="entry name" value="RmlC-like cupins"/>
    <property type="match status" value="1"/>
</dbReference>
<organism evidence="3 4">
    <name type="scientific">Enterocloster alcoholdehydrogenati</name>
    <dbReference type="NCBI Taxonomy" id="2547410"/>
    <lineage>
        <taxon>Bacteria</taxon>
        <taxon>Bacillati</taxon>
        <taxon>Bacillota</taxon>
        <taxon>Clostridia</taxon>
        <taxon>Lachnospirales</taxon>
        <taxon>Lachnospiraceae</taxon>
        <taxon>Enterocloster</taxon>
    </lineage>
</organism>
<keyword evidence="4" id="KW-1185">Reference proteome</keyword>
<dbReference type="PANTHER" id="PTHR46797">
    <property type="entry name" value="HTH-TYPE TRANSCRIPTIONAL REGULATOR"/>
    <property type="match status" value="1"/>
</dbReference>
<dbReference type="Gene3D" id="2.60.120.10">
    <property type="entry name" value="Jelly Rolls"/>
    <property type="match status" value="1"/>
</dbReference>
<dbReference type="SMART" id="SM00530">
    <property type="entry name" value="HTH_XRE"/>
    <property type="match status" value="1"/>
</dbReference>